<dbReference type="Pfam" id="PF00578">
    <property type="entry name" value="AhpC-TSA"/>
    <property type="match status" value="1"/>
</dbReference>
<evidence type="ECO:0000256" key="9">
    <source>
        <dbReference type="ARBA" id="ARBA00038489"/>
    </source>
</evidence>
<evidence type="ECO:0000256" key="2">
    <source>
        <dbReference type="ARBA" id="ARBA00013017"/>
    </source>
</evidence>
<keyword evidence="12" id="KW-1133">Transmembrane helix</keyword>
<evidence type="ECO:0000256" key="5">
    <source>
        <dbReference type="ARBA" id="ARBA00023002"/>
    </source>
</evidence>
<comment type="function">
    <text evidence="1">Thiol-specific peroxidase that catalyzes the reduction of hydrogen peroxide and organic hydroperoxides to water and alcohols, respectively. Plays a role in cell protection against oxidative stress by detoxifying peroxides and as sensor of hydrogen peroxide-mediated signaling events.</text>
</comment>
<dbReference type="SUPFAM" id="SSF52833">
    <property type="entry name" value="Thioredoxin-like"/>
    <property type="match status" value="1"/>
</dbReference>
<evidence type="ECO:0000256" key="8">
    <source>
        <dbReference type="ARBA" id="ARBA00032824"/>
    </source>
</evidence>
<evidence type="ECO:0000313" key="15">
    <source>
        <dbReference type="Proteomes" id="UP000778797"/>
    </source>
</evidence>
<evidence type="ECO:0000313" key="14">
    <source>
        <dbReference type="EMBL" id="MCC1484113.1"/>
    </source>
</evidence>
<comment type="catalytic activity">
    <reaction evidence="11">
        <text>a hydroperoxide + [thioredoxin]-dithiol = an alcohol + [thioredoxin]-disulfide + H2O</text>
        <dbReference type="Rhea" id="RHEA:62620"/>
        <dbReference type="Rhea" id="RHEA-COMP:10698"/>
        <dbReference type="Rhea" id="RHEA-COMP:10700"/>
        <dbReference type="ChEBI" id="CHEBI:15377"/>
        <dbReference type="ChEBI" id="CHEBI:29950"/>
        <dbReference type="ChEBI" id="CHEBI:30879"/>
        <dbReference type="ChEBI" id="CHEBI:35924"/>
        <dbReference type="ChEBI" id="CHEBI:50058"/>
        <dbReference type="EC" id="1.11.1.24"/>
    </reaction>
</comment>
<feature type="transmembrane region" description="Helical" evidence="12">
    <location>
        <begin position="7"/>
        <end position="28"/>
    </location>
</feature>
<evidence type="ECO:0000256" key="4">
    <source>
        <dbReference type="ARBA" id="ARBA00022862"/>
    </source>
</evidence>
<dbReference type="InterPro" id="IPR000866">
    <property type="entry name" value="AhpC/TSA"/>
</dbReference>
<keyword evidence="3" id="KW-0575">Peroxidase</keyword>
<dbReference type="InterPro" id="IPR050924">
    <property type="entry name" value="Peroxiredoxin_BCP/PrxQ"/>
</dbReference>
<reference evidence="15" key="2">
    <citation type="submission" date="2023-07" db="EMBL/GenBank/DDBJ databases">
        <title>Genome of Winogradskyella sp. E313.</title>
        <authorList>
            <person name="Zhou Y."/>
        </authorList>
    </citation>
    <scope>NUCLEOTIDE SEQUENCE [LARGE SCALE GENOMIC DNA]</scope>
    <source>
        <strain evidence="15">E313</strain>
    </source>
</reference>
<dbReference type="Gene3D" id="3.40.30.10">
    <property type="entry name" value="Glutaredoxin"/>
    <property type="match status" value="1"/>
</dbReference>
<keyword evidence="12" id="KW-0812">Transmembrane</keyword>
<organism evidence="14 15">
    <name type="scientific">Winogradskyella immobilis</name>
    <dbReference type="NCBI Taxonomy" id="2816852"/>
    <lineage>
        <taxon>Bacteria</taxon>
        <taxon>Pseudomonadati</taxon>
        <taxon>Bacteroidota</taxon>
        <taxon>Flavobacteriia</taxon>
        <taxon>Flavobacteriales</taxon>
        <taxon>Flavobacteriaceae</taxon>
        <taxon>Winogradskyella</taxon>
    </lineage>
</organism>
<evidence type="ECO:0000256" key="7">
    <source>
        <dbReference type="ARBA" id="ARBA00023284"/>
    </source>
</evidence>
<gene>
    <name evidence="14" type="ORF">J1C55_05875</name>
</gene>
<accession>A0ABS8ELM6</accession>
<feature type="transmembrane region" description="Helical" evidence="12">
    <location>
        <begin position="69"/>
        <end position="87"/>
    </location>
</feature>
<feature type="transmembrane region" description="Helical" evidence="12">
    <location>
        <begin position="93"/>
        <end position="111"/>
    </location>
</feature>
<dbReference type="InterPro" id="IPR036249">
    <property type="entry name" value="Thioredoxin-like_sf"/>
</dbReference>
<dbReference type="RefSeq" id="WP_227476558.1">
    <property type="nucleotide sequence ID" value="NZ_JAFMPT010000005.1"/>
</dbReference>
<dbReference type="PANTHER" id="PTHR42801:SF7">
    <property type="entry name" value="SLL1159 PROTEIN"/>
    <property type="match status" value="1"/>
</dbReference>
<comment type="caution">
    <text evidence="14">The sequence shown here is derived from an EMBL/GenBank/DDBJ whole genome shotgun (WGS) entry which is preliminary data.</text>
</comment>
<keyword evidence="6" id="KW-1015">Disulfide bond</keyword>
<evidence type="ECO:0000256" key="3">
    <source>
        <dbReference type="ARBA" id="ARBA00022559"/>
    </source>
</evidence>
<protein>
    <recommendedName>
        <fullName evidence="2">thioredoxin-dependent peroxiredoxin</fullName>
        <ecNumber evidence="2">1.11.1.24</ecNumber>
    </recommendedName>
    <alternativeName>
        <fullName evidence="8">Thioredoxin peroxidase</fullName>
    </alternativeName>
    <alternativeName>
        <fullName evidence="10">Thioredoxin-dependent peroxiredoxin Bcp</fullName>
    </alternativeName>
</protein>
<proteinExistence type="inferred from homology"/>
<reference evidence="15" key="1">
    <citation type="submission" date="2021-03" db="EMBL/GenBank/DDBJ databases">
        <title>Genome of Cognatishimia sp. F0-27.</title>
        <authorList>
            <person name="Ping X."/>
        </authorList>
    </citation>
    <scope>NUCLEOTIDE SEQUENCE [LARGE SCALE GENOMIC DNA]</scope>
    <source>
        <strain evidence="15">E313</strain>
    </source>
</reference>
<feature type="transmembrane region" description="Helical" evidence="12">
    <location>
        <begin position="34"/>
        <end position="57"/>
    </location>
</feature>
<evidence type="ECO:0000256" key="11">
    <source>
        <dbReference type="ARBA" id="ARBA00049091"/>
    </source>
</evidence>
<dbReference type="EC" id="1.11.1.24" evidence="2"/>
<dbReference type="Proteomes" id="UP000778797">
    <property type="component" value="Unassembled WGS sequence"/>
</dbReference>
<keyword evidence="12" id="KW-0472">Membrane</keyword>
<evidence type="ECO:0000256" key="10">
    <source>
        <dbReference type="ARBA" id="ARBA00042639"/>
    </source>
</evidence>
<feature type="domain" description="Thioredoxin" evidence="13">
    <location>
        <begin position="123"/>
        <end position="282"/>
    </location>
</feature>
<name>A0ABS8ELM6_9FLAO</name>
<evidence type="ECO:0000256" key="6">
    <source>
        <dbReference type="ARBA" id="ARBA00023157"/>
    </source>
</evidence>
<sequence>MKGLLKSLFISIFPAFGLYVLILSAWQLTQQNNAWIQNIGTLVMALMVFSFFGGLFLKSQARTSRNLNTHTLVILIAYIVILIGRFIEPKSNLVYYSSTFLVFGWITYLTWFSTFKKRDTSVLNIGNKLPEFQLENSKKEIINASSFIGQPSIWLFYRGNWCPLCMAQIKEVASQYQELEKRGVSMILVSPQPHKNSEDLAKKFNVGFHFLTDYKNKAAKQLGILHANGIPAGFQVMGYDSDTVLPTVVITDASGKIIFADLTDNYRIRPEPETFLSVLAKI</sequence>
<keyword evidence="5" id="KW-0560">Oxidoreductase</keyword>
<evidence type="ECO:0000256" key="12">
    <source>
        <dbReference type="SAM" id="Phobius"/>
    </source>
</evidence>
<comment type="similarity">
    <text evidence="9">Belongs to the peroxiredoxin family. BCP/PrxQ subfamily.</text>
</comment>
<dbReference type="InterPro" id="IPR013766">
    <property type="entry name" value="Thioredoxin_domain"/>
</dbReference>
<keyword evidence="15" id="KW-1185">Reference proteome</keyword>
<evidence type="ECO:0000259" key="13">
    <source>
        <dbReference type="PROSITE" id="PS51352"/>
    </source>
</evidence>
<dbReference type="PANTHER" id="PTHR42801">
    <property type="entry name" value="THIOREDOXIN-DEPENDENT PEROXIDE REDUCTASE"/>
    <property type="match status" value="1"/>
</dbReference>
<keyword evidence="7" id="KW-0676">Redox-active center</keyword>
<dbReference type="EMBL" id="JAFMPT010000005">
    <property type="protein sequence ID" value="MCC1484113.1"/>
    <property type="molecule type" value="Genomic_DNA"/>
</dbReference>
<keyword evidence="4" id="KW-0049">Antioxidant</keyword>
<dbReference type="PROSITE" id="PS51352">
    <property type="entry name" value="THIOREDOXIN_2"/>
    <property type="match status" value="1"/>
</dbReference>
<evidence type="ECO:0000256" key="1">
    <source>
        <dbReference type="ARBA" id="ARBA00003330"/>
    </source>
</evidence>